<protein>
    <submittedName>
        <fullName evidence="2">Uncharacterized protein</fullName>
    </submittedName>
</protein>
<feature type="transmembrane region" description="Helical" evidence="1">
    <location>
        <begin position="7"/>
        <end position="28"/>
    </location>
</feature>
<name>A0A346XVN4_9ACTN</name>
<dbReference type="AlphaFoldDB" id="A0A346XVN4"/>
<keyword evidence="3" id="KW-1185">Reference proteome</keyword>
<accession>A0A346XVN4</accession>
<keyword evidence="1" id="KW-0812">Transmembrane</keyword>
<reference evidence="2 3" key="1">
    <citation type="submission" date="2018-09" db="EMBL/GenBank/DDBJ databases">
        <title>Complete genome sequence of Euzebya sp. DY32-46 isolated from seawater of Pacific Ocean.</title>
        <authorList>
            <person name="Xu L."/>
            <person name="Wu Y.-H."/>
            <person name="Xu X.-W."/>
        </authorList>
    </citation>
    <scope>NUCLEOTIDE SEQUENCE [LARGE SCALE GENOMIC DNA]</scope>
    <source>
        <strain evidence="2 3">DY32-46</strain>
    </source>
</reference>
<sequence length="187" mass="19913">MLKPRFAVNVYAIGGLVFLVVGAGLVVTSQTVPLTSFVTLPMGAGFTAIGVLWTVLAGRRGRLKAPRGLAQSGQRTMARLADVQATRSVSRSGEYGPVISQVFRLDLELVHPARGPVTVRVFRSLRGPQVLSAVRGSEVPVAVDPTNPRRIAILWDQVALQPRDLAVAQQVMHAMGHQFPAGPGFSG</sequence>
<dbReference type="OrthoDB" id="115162at2"/>
<dbReference type="Proteomes" id="UP000264006">
    <property type="component" value="Chromosome"/>
</dbReference>
<dbReference type="KEGG" id="euz:DVS28_a1588"/>
<proteinExistence type="predicted"/>
<feature type="transmembrane region" description="Helical" evidence="1">
    <location>
        <begin position="34"/>
        <end position="57"/>
    </location>
</feature>
<dbReference type="RefSeq" id="WP_114590964.1">
    <property type="nucleotide sequence ID" value="NZ_CP031165.1"/>
</dbReference>
<evidence type="ECO:0000256" key="1">
    <source>
        <dbReference type="SAM" id="Phobius"/>
    </source>
</evidence>
<dbReference type="EMBL" id="CP031165">
    <property type="protein sequence ID" value="AXV06281.1"/>
    <property type="molecule type" value="Genomic_DNA"/>
</dbReference>
<evidence type="ECO:0000313" key="3">
    <source>
        <dbReference type="Proteomes" id="UP000264006"/>
    </source>
</evidence>
<keyword evidence="1" id="KW-0472">Membrane</keyword>
<organism evidence="2 3">
    <name type="scientific">Euzebya pacifica</name>
    <dbReference type="NCBI Taxonomy" id="1608957"/>
    <lineage>
        <taxon>Bacteria</taxon>
        <taxon>Bacillati</taxon>
        <taxon>Actinomycetota</taxon>
        <taxon>Nitriliruptoria</taxon>
        <taxon>Euzebyales</taxon>
    </lineage>
</organism>
<keyword evidence="1" id="KW-1133">Transmembrane helix</keyword>
<evidence type="ECO:0000313" key="2">
    <source>
        <dbReference type="EMBL" id="AXV06281.1"/>
    </source>
</evidence>
<gene>
    <name evidence="2" type="ORF">DVS28_a1588</name>
</gene>